<proteinExistence type="predicted"/>
<dbReference type="Gene3D" id="3.20.20.100">
    <property type="entry name" value="NADP-dependent oxidoreductase domain"/>
    <property type="match status" value="1"/>
</dbReference>
<dbReference type="RefSeq" id="WP_273939867.1">
    <property type="nucleotide sequence ID" value="NZ_CP097263.1"/>
</dbReference>
<dbReference type="InterPro" id="IPR050523">
    <property type="entry name" value="AKR_Detox_Biosynth"/>
</dbReference>
<dbReference type="PANTHER" id="PTHR43364:SF4">
    <property type="entry name" value="NAD(P)-LINKED OXIDOREDUCTASE SUPERFAMILY PROTEIN"/>
    <property type="match status" value="1"/>
</dbReference>
<organism evidence="3 4">
    <name type="scientific">Kutzneria chonburiensis</name>
    <dbReference type="NCBI Taxonomy" id="1483604"/>
    <lineage>
        <taxon>Bacteria</taxon>
        <taxon>Bacillati</taxon>
        <taxon>Actinomycetota</taxon>
        <taxon>Actinomycetes</taxon>
        <taxon>Pseudonocardiales</taxon>
        <taxon>Pseudonocardiaceae</taxon>
        <taxon>Kutzneria</taxon>
    </lineage>
</organism>
<accession>A0ABV6MM68</accession>
<evidence type="ECO:0000313" key="4">
    <source>
        <dbReference type="Proteomes" id="UP001589810"/>
    </source>
</evidence>
<dbReference type="InterPro" id="IPR023210">
    <property type="entry name" value="NADP_OxRdtase_dom"/>
</dbReference>
<comment type="caution">
    <text evidence="3">The sequence shown here is derived from an EMBL/GenBank/DDBJ whole genome shotgun (WGS) entry which is preliminary data.</text>
</comment>
<name>A0ABV6MM68_9PSEU</name>
<gene>
    <name evidence="3" type="ORF">ACFFH7_06055</name>
</gene>
<keyword evidence="4" id="KW-1185">Reference proteome</keyword>
<dbReference type="Pfam" id="PF00248">
    <property type="entry name" value="Aldo_ket_red"/>
    <property type="match status" value="1"/>
</dbReference>
<protein>
    <submittedName>
        <fullName evidence="3">Aldo/keto reductase</fullName>
    </submittedName>
</protein>
<dbReference type="PANTHER" id="PTHR43364">
    <property type="entry name" value="NADH-SPECIFIC METHYLGLYOXAL REDUCTASE-RELATED"/>
    <property type="match status" value="1"/>
</dbReference>
<reference evidence="3 4" key="1">
    <citation type="submission" date="2024-09" db="EMBL/GenBank/DDBJ databases">
        <authorList>
            <person name="Sun Q."/>
            <person name="Mori K."/>
        </authorList>
    </citation>
    <scope>NUCLEOTIDE SEQUENCE [LARGE SCALE GENOMIC DNA]</scope>
    <source>
        <strain evidence="3 4">TBRC 1432</strain>
    </source>
</reference>
<dbReference type="CDD" id="cd19080">
    <property type="entry name" value="AKR_AKR9A_9B"/>
    <property type="match status" value="1"/>
</dbReference>
<evidence type="ECO:0000256" key="1">
    <source>
        <dbReference type="ARBA" id="ARBA00023002"/>
    </source>
</evidence>
<dbReference type="Proteomes" id="UP001589810">
    <property type="component" value="Unassembled WGS sequence"/>
</dbReference>
<sequence length="357" mass="38946">MPLDHYVTLGRSGLRVSPFALGAMTFGTDPGSAGCDVGESEKIMAAYLERGGNFIDCANFYANGHSEKIVGDFLGRRRQHVVVASKFFGNMYPGDPNGGGAGRASIIAQLHESLRRLNTDHLDLYWLHNWDRHTPIEETMRTLDDLVAAGKIRYIGFSNTPAWVTAQAQTMALLRSWTPIIALQVEYSLLARTVEGELAPLAVDQGMALTPWSPLKNGFLSGKYRRGTMVADSERTAYVGGPTEEEYEVIEAVAVIAEELETTSAAVSLAWLRARRGTVVPIVGARRLEHLTDNLAGLDVVLTDEHLRVLDEISAPTLDYPAPMHGAQQAMLQFAGTTVDGVESTVYPPLLASDVRY</sequence>
<dbReference type="EMBL" id="JBHLUD010000001">
    <property type="protein sequence ID" value="MFC0541035.1"/>
    <property type="molecule type" value="Genomic_DNA"/>
</dbReference>
<feature type="domain" description="NADP-dependent oxidoreductase" evidence="2">
    <location>
        <begin position="20"/>
        <end position="314"/>
    </location>
</feature>
<keyword evidence="1" id="KW-0560">Oxidoreductase</keyword>
<evidence type="ECO:0000259" key="2">
    <source>
        <dbReference type="Pfam" id="PF00248"/>
    </source>
</evidence>
<dbReference type="InterPro" id="IPR036812">
    <property type="entry name" value="NAD(P)_OxRdtase_dom_sf"/>
</dbReference>
<dbReference type="SUPFAM" id="SSF51430">
    <property type="entry name" value="NAD(P)-linked oxidoreductase"/>
    <property type="match status" value="1"/>
</dbReference>
<evidence type="ECO:0000313" key="3">
    <source>
        <dbReference type="EMBL" id="MFC0541035.1"/>
    </source>
</evidence>